<keyword evidence="10" id="KW-1185">Reference proteome</keyword>
<feature type="domain" description="ACT" evidence="8">
    <location>
        <begin position="286"/>
        <end position="362"/>
    </location>
</feature>
<dbReference type="PROSITE" id="PS50888">
    <property type="entry name" value="BHLH"/>
    <property type="match status" value="1"/>
</dbReference>
<dbReference type="EMBL" id="JXTB01000050">
    <property type="protein sequence ID" value="PON70482.1"/>
    <property type="molecule type" value="Genomic_DNA"/>
</dbReference>
<dbReference type="GO" id="GO:0003677">
    <property type="term" value="F:DNA binding"/>
    <property type="evidence" value="ECO:0007669"/>
    <property type="project" value="UniProtKB-KW"/>
</dbReference>
<dbReference type="SUPFAM" id="SSF55021">
    <property type="entry name" value="ACT-like"/>
    <property type="match status" value="1"/>
</dbReference>
<accession>A0A2P5DB19</accession>
<dbReference type="InterPro" id="IPR054502">
    <property type="entry name" value="bHLH-TF_ACT-like_plant"/>
</dbReference>
<evidence type="ECO:0000256" key="1">
    <source>
        <dbReference type="ARBA" id="ARBA00004123"/>
    </source>
</evidence>
<dbReference type="Pfam" id="PF00010">
    <property type="entry name" value="HLH"/>
    <property type="match status" value="1"/>
</dbReference>
<keyword evidence="4" id="KW-0804">Transcription</keyword>
<dbReference type="InterPro" id="IPR011598">
    <property type="entry name" value="bHLH_dom"/>
</dbReference>
<evidence type="ECO:0000256" key="2">
    <source>
        <dbReference type="ARBA" id="ARBA00023015"/>
    </source>
</evidence>
<feature type="compositionally biased region" description="Gly residues" evidence="6">
    <location>
        <begin position="54"/>
        <end position="65"/>
    </location>
</feature>
<dbReference type="InterPro" id="IPR045239">
    <property type="entry name" value="bHLH95_bHLH"/>
</dbReference>
<feature type="region of interest" description="Disordered" evidence="6">
    <location>
        <begin position="1"/>
        <end position="131"/>
    </location>
</feature>
<dbReference type="GO" id="GO:0005634">
    <property type="term" value="C:nucleus"/>
    <property type="evidence" value="ECO:0007669"/>
    <property type="project" value="UniProtKB-SubCell"/>
</dbReference>
<feature type="compositionally biased region" description="Polar residues" evidence="6">
    <location>
        <begin position="1"/>
        <end position="21"/>
    </location>
</feature>
<dbReference type="InterPro" id="IPR045865">
    <property type="entry name" value="ACT-like_dom_sf"/>
</dbReference>
<dbReference type="SMART" id="SM00353">
    <property type="entry name" value="HLH"/>
    <property type="match status" value="1"/>
</dbReference>
<dbReference type="Proteomes" id="UP000237105">
    <property type="component" value="Unassembled WGS sequence"/>
</dbReference>
<dbReference type="InterPro" id="IPR036638">
    <property type="entry name" value="HLH_DNA-bd_sf"/>
</dbReference>
<keyword evidence="3" id="KW-0238">DNA-binding</keyword>
<dbReference type="Pfam" id="PF22754">
    <property type="entry name" value="bHLH-TF_ACT-like_plant"/>
    <property type="match status" value="1"/>
</dbReference>
<organism evidence="9 10">
    <name type="scientific">Parasponia andersonii</name>
    <name type="common">Sponia andersonii</name>
    <dbReference type="NCBI Taxonomy" id="3476"/>
    <lineage>
        <taxon>Eukaryota</taxon>
        <taxon>Viridiplantae</taxon>
        <taxon>Streptophyta</taxon>
        <taxon>Embryophyta</taxon>
        <taxon>Tracheophyta</taxon>
        <taxon>Spermatophyta</taxon>
        <taxon>Magnoliopsida</taxon>
        <taxon>eudicotyledons</taxon>
        <taxon>Gunneridae</taxon>
        <taxon>Pentapetalae</taxon>
        <taxon>rosids</taxon>
        <taxon>fabids</taxon>
        <taxon>Rosales</taxon>
        <taxon>Cannabaceae</taxon>
        <taxon>Parasponia</taxon>
    </lineage>
</organism>
<keyword evidence="5" id="KW-0539">Nucleus</keyword>
<dbReference type="GO" id="GO:0003700">
    <property type="term" value="F:DNA-binding transcription factor activity"/>
    <property type="evidence" value="ECO:0007669"/>
    <property type="project" value="InterPro"/>
</dbReference>
<dbReference type="InterPro" id="IPR044278">
    <property type="entry name" value="BHLH95-like"/>
</dbReference>
<evidence type="ECO:0000256" key="4">
    <source>
        <dbReference type="ARBA" id="ARBA00023163"/>
    </source>
</evidence>
<dbReference type="PANTHER" id="PTHR46772:SF8">
    <property type="entry name" value="TRANSCRIPTION FACTOR BHLH95"/>
    <property type="match status" value="1"/>
</dbReference>
<feature type="compositionally biased region" description="Gly residues" evidence="6">
    <location>
        <begin position="112"/>
        <end position="125"/>
    </location>
</feature>
<evidence type="ECO:0000259" key="8">
    <source>
        <dbReference type="PROSITE" id="PS51671"/>
    </source>
</evidence>
<dbReference type="AlphaFoldDB" id="A0A2P5DB19"/>
<evidence type="ECO:0000259" key="7">
    <source>
        <dbReference type="PROSITE" id="PS50888"/>
    </source>
</evidence>
<dbReference type="PROSITE" id="PS51671">
    <property type="entry name" value="ACT"/>
    <property type="match status" value="1"/>
</dbReference>
<dbReference type="STRING" id="3476.A0A2P5DB19"/>
<dbReference type="Gene3D" id="4.10.280.10">
    <property type="entry name" value="Helix-loop-helix DNA-binding domain"/>
    <property type="match status" value="1"/>
</dbReference>
<comment type="subcellular location">
    <subcellularLocation>
        <location evidence="1">Nucleus</location>
    </subcellularLocation>
</comment>
<dbReference type="CDD" id="cd11393">
    <property type="entry name" value="bHLH_AtbHLH_like"/>
    <property type="match status" value="1"/>
</dbReference>
<evidence type="ECO:0000313" key="9">
    <source>
        <dbReference type="EMBL" id="PON70482.1"/>
    </source>
</evidence>
<dbReference type="CDD" id="cd04873">
    <property type="entry name" value="ACT_UUR-ACR-like"/>
    <property type="match status" value="1"/>
</dbReference>
<feature type="domain" description="BHLH" evidence="7">
    <location>
        <begin position="127"/>
        <end position="177"/>
    </location>
</feature>
<evidence type="ECO:0000313" key="10">
    <source>
        <dbReference type="Proteomes" id="UP000237105"/>
    </source>
</evidence>
<gene>
    <name evidence="9" type="primary">PanBHLH51</name>
    <name evidence="9" type="ORF">PanWU01x14_081510</name>
</gene>
<dbReference type="SUPFAM" id="SSF47459">
    <property type="entry name" value="HLH, helix-loop-helix DNA-binding domain"/>
    <property type="match status" value="1"/>
</dbReference>
<keyword evidence="2" id="KW-0805">Transcription regulation</keyword>
<sequence length="367" mass="39380">MGTESSLLQWENHSWPNNLSNSDYYSSGGAAAMGGDEEEKSAGKKKMAASNSDGCGGGGRKGGAVAGKELGLVQESTSNNKKRSRGGQGVGNKNGKKTIAASTTGDQLVKEGTGGGGSGSGSGGGESDHEIHIWTERERRKKMRNMFANLHALLPQLPPKADKSTIVDEAVNYIRTLQQTLHKLQKQKLERLQGPTNTITPSSTFNVGETSINNINNPQPKQAYETREAFLADQGSCNDLVIMGNNCNNNNNNNNNPNSNNSLLPVIFQTWTSSNVVLNICGDEAHISVCSPKKPGLFSSICYVLEKHKITLISAQISSDASRNMYMIHAHYATSSGSGSDQFLEAFNSVEEVFKQAVGDIMFWVSS</sequence>
<evidence type="ECO:0000256" key="3">
    <source>
        <dbReference type="ARBA" id="ARBA00023125"/>
    </source>
</evidence>
<dbReference type="InterPro" id="IPR002912">
    <property type="entry name" value="ACT_dom"/>
</dbReference>
<reference evidence="10" key="1">
    <citation type="submission" date="2016-06" db="EMBL/GenBank/DDBJ databases">
        <title>Parallel loss of symbiosis genes in relatives of nitrogen-fixing non-legume Parasponia.</title>
        <authorList>
            <person name="Van Velzen R."/>
            <person name="Holmer R."/>
            <person name="Bu F."/>
            <person name="Rutten L."/>
            <person name="Van Zeijl A."/>
            <person name="Liu W."/>
            <person name="Santuari L."/>
            <person name="Cao Q."/>
            <person name="Sharma T."/>
            <person name="Shen D."/>
            <person name="Roswanjaya Y."/>
            <person name="Wardhani T."/>
            <person name="Kalhor M.S."/>
            <person name="Jansen J."/>
            <person name="Van den Hoogen J."/>
            <person name="Gungor B."/>
            <person name="Hartog M."/>
            <person name="Hontelez J."/>
            <person name="Verver J."/>
            <person name="Yang W.-C."/>
            <person name="Schijlen E."/>
            <person name="Repin R."/>
            <person name="Schilthuizen M."/>
            <person name="Schranz E."/>
            <person name="Heidstra R."/>
            <person name="Miyata K."/>
            <person name="Fedorova E."/>
            <person name="Kohlen W."/>
            <person name="Bisseling T."/>
            <person name="Smit S."/>
            <person name="Geurts R."/>
        </authorList>
    </citation>
    <scope>NUCLEOTIDE SEQUENCE [LARGE SCALE GENOMIC DNA]</scope>
    <source>
        <strain evidence="10">cv. WU1-14</strain>
    </source>
</reference>
<dbReference type="OrthoDB" id="690068at2759"/>
<evidence type="ECO:0000256" key="5">
    <source>
        <dbReference type="ARBA" id="ARBA00023242"/>
    </source>
</evidence>
<dbReference type="GO" id="GO:0009960">
    <property type="term" value="P:endosperm development"/>
    <property type="evidence" value="ECO:0007669"/>
    <property type="project" value="InterPro"/>
</dbReference>
<proteinExistence type="predicted"/>
<comment type="caution">
    <text evidence="9">The sequence shown here is derived from an EMBL/GenBank/DDBJ whole genome shotgun (WGS) entry which is preliminary data.</text>
</comment>
<dbReference type="GO" id="GO:0046983">
    <property type="term" value="F:protein dimerization activity"/>
    <property type="evidence" value="ECO:0007669"/>
    <property type="project" value="InterPro"/>
</dbReference>
<protein>
    <submittedName>
        <fullName evidence="9">Basic helix-loop-helix transcription factor</fullName>
    </submittedName>
</protein>
<name>A0A2P5DB19_PARAD</name>
<dbReference type="PANTHER" id="PTHR46772">
    <property type="entry name" value="BHLH DOMAIN-CONTAINING PROTEIN"/>
    <property type="match status" value="1"/>
</dbReference>
<evidence type="ECO:0000256" key="6">
    <source>
        <dbReference type="SAM" id="MobiDB-lite"/>
    </source>
</evidence>
<feature type="compositionally biased region" description="Low complexity" evidence="6">
    <location>
        <begin position="22"/>
        <end position="34"/>
    </location>
</feature>